<dbReference type="GO" id="GO:0005506">
    <property type="term" value="F:iron ion binding"/>
    <property type="evidence" value="ECO:0007669"/>
    <property type="project" value="UniProtKB-UniRule"/>
</dbReference>
<dbReference type="EC" id="1.14.14.1" evidence="16"/>
<dbReference type="Gene3D" id="1.10.630.10">
    <property type="entry name" value="Cytochrome P450"/>
    <property type="match status" value="1"/>
</dbReference>
<evidence type="ECO:0000256" key="15">
    <source>
        <dbReference type="ARBA" id="ARBA00049342"/>
    </source>
</evidence>
<dbReference type="PIRSF" id="PIRSF000209">
    <property type="entry name" value="Bifunctional_P450_P450R"/>
    <property type="match status" value="1"/>
</dbReference>
<evidence type="ECO:0000256" key="16">
    <source>
        <dbReference type="PIRNR" id="PIRNR000209"/>
    </source>
</evidence>
<dbReference type="CDD" id="cd06206">
    <property type="entry name" value="bifunctional_CYPOR"/>
    <property type="match status" value="1"/>
</dbReference>
<evidence type="ECO:0000256" key="13">
    <source>
        <dbReference type="ARBA" id="ARBA00023033"/>
    </source>
</evidence>
<dbReference type="PRINTS" id="PR00385">
    <property type="entry name" value="P450"/>
</dbReference>
<dbReference type="GO" id="GO:0020037">
    <property type="term" value="F:heme binding"/>
    <property type="evidence" value="ECO:0007669"/>
    <property type="project" value="UniProtKB-UniRule"/>
</dbReference>
<dbReference type="RefSeq" id="XP_016227873.1">
    <property type="nucleotide sequence ID" value="XM_016364224.1"/>
</dbReference>
<dbReference type="InterPro" id="IPR017927">
    <property type="entry name" value="FAD-bd_FR_type"/>
</dbReference>
<dbReference type="PANTHER" id="PTHR19384:SF127">
    <property type="entry name" value="BIFUNCTIONAL CYTOCHROME P450_NADPH--P450 REDUCTASE"/>
    <property type="match status" value="1"/>
</dbReference>
<feature type="compositionally biased region" description="Pro residues" evidence="18">
    <location>
        <begin position="1"/>
        <end position="12"/>
    </location>
</feature>
<organism evidence="21 22">
    <name type="scientific">Exophiala mesophila</name>
    <name type="common">Black yeast-like fungus</name>
    <dbReference type="NCBI Taxonomy" id="212818"/>
    <lineage>
        <taxon>Eukaryota</taxon>
        <taxon>Fungi</taxon>
        <taxon>Dikarya</taxon>
        <taxon>Ascomycota</taxon>
        <taxon>Pezizomycotina</taxon>
        <taxon>Eurotiomycetes</taxon>
        <taxon>Chaetothyriomycetidae</taxon>
        <taxon>Chaetothyriales</taxon>
        <taxon>Herpotrichiellaceae</taxon>
        <taxon>Exophiala</taxon>
    </lineage>
</organism>
<dbReference type="OrthoDB" id="1470350at2759"/>
<dbReference type="HOGENOM" id="CLU_001570_7_0_1"/>
<dbReference type="PANTHER" id="PTHR19384">
    <property type="entry name" value="NITRIC OXIDE SYNTHASE-RELATED"/>
    <property type="match status" value="1"/>
</dbReference>
<evidence type="ECO:0000259" key="19">
    <source>
        <dbReference type="PROSITE" id="PS50902"/>
    </source>
</evidence>
<comment type="cofactor">
    <cofactor evidence="1 16 17">
        <name>heme</name>
        <dbReference type="ChEBI" id="CHEBI:30413"/>
    </cofactor>
</comment>
<dbReference type="PROSITE" id="PS50902">
    <property type="entry name" value="FLAVODOXIN_LIKE"/>
    <property type="match status" value="1"/>
</dbReference>
<dbReference type="STRING" id="212818.A0A0D1ZQN4"/>
<evidence type="ECO:0000256" key="6">
    <source>
        <dbReference type="ARBA" id="ARBA00022643"/>
    </source>
</evidence>
<keyword evidence="6 16" id="KW-0288">FMN</keyword>
<gene>
    <name evidence="21" type="ORF">PV10_00181</name>
</gene>
<evidence type="ECO:0000256" key="8">
    <source>
        <dbReference type="ARBA" id="ARBA00022827"/>
    </source>
</evidence>
<evidence type="ECO:0000256" key="11">
    <source>
        <dbReference type="ARBA" id="ARBA00023002"/>
    </source>
</evidence>
<evidence type="ECO:0000256" key="14">
    <source>
        <dbReference type="ARBA" id="ARBA00047827"/>
    </source>
</evidence>
<dbReference type="InterPro" id="IPR023173">
    <property type="entry name" value="NADPH_Cyt_P450_Rdtase_alpha"/>
</dbReference>
<evidence type="ECO:0000256" key="1">
    <source>
        <dbReference type="ARBA" id="ARBA00001971"/>
    </source>
</evidence>
<dbReference type="GO" id="GO:0005829">
    <property type="term" value="C:cytosol"/>
    <property type="evidence" value="ECO:0007669"/>
    <property type="project" value="TreeGrafter"/>
</dbReference>
<dbReference type="InterPro" id="IPR017938">
    <property type="entry name" value="Riboflavin_synthase-like_b-brl"/>
</dbReference>
<dbReference type="Pfam" id="PF00175">
    <property type="entry name" value="NAD_binding_1"/>
    <property type="match status" value="1"/>
</dbReference>
<dbReference type="InterPro" id="IPR039261">
    <property type="entry name" value="FNR_nucleotide-bd"/>
</dbReference>
<evidence type="ECO:0000256" key="10">
    <source>
        <dbReference type="ARBA" id="ARBA00022982"/>
    </source>
</evidence>
<dbReference type="InterPro" id="IPR008254">
    <property type="entry name" value="Flavodoxin/NO_synth"/>
</dbReference>
<dbReference type="VEuPathDB" id="FungiDB:PV10_00181"/>
<dbReference type="SUPFAM" id="SSF52343">
    <property type="entry name" value="Ferredoxin reductase-like, C-terminal NADP-linked domain"/>
    <property type="match status" value="1"/>
</dbReference>
<evidence type="ECO:0000256" key="7">
    <source>
        <dbReference type="ARBA" id="ARBA00022723"/>
    </source>
</evidence>
<dbReference type="PROSITE" id="PS51384">
    <property type="entry name" value="FAD_FR"/>
    <property type="match status" value="1"/>
</dbReference>
<dbReference type="Gene3D" id="3.40.50.360">
    <property type="match status" value="1"/>
</dbReference>
<evidence type="ECO:0000313" key="22">
    <source>
        <dbReference type="Proteomes" id="UP000054302"/>
    </source>
</evidence>
<dbReference type="InterPro" id="IPR017972">
    <property type="entry name" value="Cyt_P450_CS"/>
</dbReference>
<keyword evidence="8 16" id="KW-0274">FAD</keyword>
<dbReference type="Pfam" id="PF00667">
    <property type="entry name" value="FAD_binding_1"/>
    <property type="match status" value="1"/>
</dbReference>
<evidence type="ECO:0000256" key="5">
    <source>
        <dbReference type="ARBA" id="ARBA00022630"/>
    </source>
</evidence>
<dbReference type="EMBL" id="KN847520">
    <property type="protein sequence ID" value="KIV96299.1"/>
    <property type="molecule type" value="Genomic_DNA"/>
</dbReference>
<evidence type="ECO:0000256" key="4">
    <source>
        <dbReference type="ARBA" id="ARBA00022617"/>
    </source>
</evidence>
<keyword evidence="11 16" id="KW-0560">Oxidoreductase</keyword>
<dbReference type="InterPro" id="IPR023206">
    <property type="entry name" value="Bifunctional_P450_P450_red"/>
</dbReference>
<dbReference type="Gene3D" id="2.40.30.10">
    <property type="entry name" value="Translation factors"/>
    <property type="match status" value="1"/>
</dbReference>
<dbReference type="InterPro" id="IPR036396">
    <property type="entry name" value="Cyt_P450_sf"/>
</dbReference>
<feature type="region of interest" description="Disordered" evidence="18">
    <location>
        <begin position="1"/>
        <end position="29"/>
    </location>
</feature>
<dbReference type="OMA" id="LCTMGFR"/>
<keyword evidence="13 16" id="KW-0503">Monooxygenase</keyword>
<reference evidence="21 22" key="1">
    <citation type="submission" date="2015-01" db="EMBL/GenBank/DDBJ databases">
        <title>The Genome Sequence of Exophiala mesophila CBS40295.</title>
        <authorList>
            <consortium name="The Broad Institute Genomics Platform"/>
            <person name="Cuomo C."/>
            <person name="de Hoog S."/>
            <person name="Gorbushina A."/>
            <person name="Stielow B."/>
            <person name="Teixiera M."/>
            <person name="Abouelleil A."/>
            <person name="Chapman S.B."/>
            <person name="Priest M."/>
            <person name="Young S.K."/>
            <person name="Wortman J."/>
            <person name="Nusbaum C."/>
            <person name="Birren B."/>
        </authorList>
    </citation>
    <scope>NUCLEOTIDE SEQUENCE [LARGE SCALE GENOMIC DNA]</scope>
    <source>
        <strain evidence="21 22">CBS 40295</strain>
    </source>
</reference>
<dbReference type="GO" id="GO:0010181">
    <property type="term" value="F:FMN binding"/>
    <property type="evidence" value="ECO:0007669"/>
    <property type="project" value="UniProtKB-UniRule"/>
</dbReference>
<evidence type="ECO:0000256" key="9">
    <source>
        <dbReference type="ARBA" id="ARBA00022857"/>
    </source>
</evidence>
<feature type="domain" description="FAD-binding FR-type" evidence="20">
    <location>
        <begin position="670"/>
        <end position="891"/>
    </location>
</feature>
<dbReference type="Gene3D" id="1.20.990.10">
    <property type="entry name" value="NADPH-cytochrome p450 Reductase, Chain A, domain 3"/>
    <property type="match status" value="1"/>
</dbReference>
<dbReference type="InterPro" id="IPR002401">
    <property type="entry name" value="Cyt_P450_E_grp-I"/>
</dbReference>
<keyword evidence="12 16" id="KW-0408">Iron</keyword>
<evidence type="ECO:0000256" key="18">
    <source>
        <dbReference type="SAM" id="MobiDB-lite"/>
    </source>
</evidence>
<evidence type="ECO:0000256" key="2">
    <source>
        <dbReference type="ARBA" id="ARBA00010018"/>
    </source>
</evidence>
<evidence type="ECO:0000256" key="17">
    <source>
        <dbReference type="PIRSR" id="PIRSR000209-1"/>
    </source>
</evidence>
<feature type="domain" description="Flavodoxin-like" evidence="19">
    <location>
        <begin position="498"/>
        <end position="638"/>
    </location>
</feature>
<dbReference type="AlphaFoldDB" id="A0A0D1ZQN4"/>
<keyword evidence="4 16" id="KW-0349">Heme</keyword>
<dbReference type="InterPro" id="IPR001433">
    <property type="entry name" value="OxRdtase_FAD/NAD-bd"/>
</dbReference>
<dbReference type="PRINTS" id="PR00463">
    <property type="entry name" value="EP450I"/>
</dbReference>
<dbReference type="InterPro" id="IPR001128">
    <property type="entry name" value="Cyt_P450"/>
</dbReference>
<feature type="binding site" description="axial binding residue" evidence="17">
    <location>
        <position position="407"/>
    </location>
    <ligand>
        <name>heme</name>
        <dbReference type="ChEBI" id="CHEBI:30413"/>
    </ligand>
    <ligandPart>
        <name>Fe</name>
        <dbReference type="ChEBI" id="CHEBI:18248"/>
    </ligandPart>
</feature>
<keyword evidence="5 16" id="KW-0285">Flavoprotein</keyword>
<keyword evidence="9 16" id="KW-0521">NADP</keyword>
<evidence type="ECO:0000259" key="20">
    <source>
        <dbReference type="PROSITE" id="PS51384"/>
    </source>
</evidence>
<dbReference type="SUPFAM" id="SSF63380">
    <property type="entry name" value="Riboflavin synthase domain-like"/>
    <property type="match status" value="1"/>
</dbReference>
<dbReference type="Proteomes" id="UP000054302">
    <property type="component" value="Unassembled WGS sequence"/>
</dbReference>
<keyword evidence="22" id="KW-1185">Reference proteome</keyword>
<dbReference type="Pfam" id="PF00258">
    <property type="entry name" value="Flavodoxin_1"/>
    <property type="match status" value="1"/>
</dbReference>
<dbReference type="SUPFAM" id="SSF48264">
    <property type="entry name" value="Cytochrome P450"/>
    <property type="match status" value="1"/>
</dbReference>
<dbReference type="InterPro" id="IPR029039">
    <property type="entry name" value="Flavoprotein-like_sf"/>
</dbReference>
<comment type="cofactor">
    <cofactor evidence="16">
        <name>FAD</name>
        <dbReference type="ChEBI" id="CHEBI:57692"/>
    </cofactor>
    <cofactor evidence="16">
        <name>FMN</name>
        <dbReference type="ChEBI" id="CHEBI:58210"/>
    </cofactor>
</comment>
<comment type="catalytic activity">
    <reaction evidence="14 16">
        <text>an organic molecule + reduced [NADPH--hemoprotein reductase] + O2 = an alcohol + oxidized [NADPH--hemoprotein reductase] + H2O + H(+)</text>
        <dbReference type="Rhea" id="RHEA:17149"/>
        <dbReference type="Rhea" id="RHEA-COMP:11964"/>
        <dbReference type="Rhea" id="RHEA-COMP:11965"/>
        <dbReference type="ChEBI" id="CHEBI:15377"/>
        <dbReference type="ChEBI" id="CHEBI:15378"/>
        <dbReference type="ChEBI" id="CHEBI:15379"/>
        <dbReference type="ChEBI" id="CHEBI:30879"/>
        <dbReference type="ChEBI" id="CHEBI:57618"/>
        <dbReference type="ChEBI" id="CHEBI:58210"/>
        <dbReference type="ChEBI" id="CHEBI:142491"/>
        <dbReference type="EC" id="1.14.14.1"/>
    </reaction>
</comment>
<dbReference type="CDD" id="cd11068">
    <property type="entry name" value="CYP120A1"/>
    <property type="match status" value="1"/>
</dbReference>
<evidence type="ECO:0000313" key="21">
    <source>
        <dbReference type="EMBL" id="KIV96299.1"/>
    </source>
</evidence>
<dbReference type="GeneID" id="27318026"/>
<dbReference type="GO" id="GO:0050660">
    <property type="term" value="F:flavin adenine dinucleotide binding"/>
    <property type="evidence" value="ECO:0007669"/>
    <property type="project" value="TreeGrafter"/>
</dbReference>
<evidence type="ECO:0000256" key="12">
    <source>
        <dbReference type="ARBA" id="ARBA00023004"/>
    </source>
</evidence>
<protein>
    <recommendedName>
        <fullName evidence="16">Bifunctional cytochrome P450/NADPH--P450 reductase</fullName>
    </recommendedName>
    <domain>
        <recommendedName>
            <fullName evidence="16">Cytochrome P450</fullName>
            <ecNumber evidence="16">1.14.14.1</ecNumber>
        </recommendedName>
    </domain>
    <domain>
        <recommendedName>
            <fullName evidence="16">NADPH--cytochrome P450 reductase</fullName>
            <ecNumber evidence="16">1.6.2.4</ecNumber>
        </recommendedName>
    </domain>
</protein>
<dbReference type="EC" id="1.6.2.4" evidence="16"/>
<dbReference type="SUPFAM" id="SSF52218">
    <property type="entry name" value="Flavoproteins"/>
    <property type="match status" value="1"/>
</dbReference>
<name>A0A0D1ZQN4_EXOME</name>
<dbReference type="Gene3D" id="3.40.50.80">
    <property type="entry name" value="Nucleotide-binding domain of ferredoxin-NADP reductase (FNR) module"/>
    <property type="match status" value="1"/>
</dbReference>
<comment type="catalytic activity">
    <reaction evidence="15 16">
        <text>2 oxidized [cytochrome P450] + NADPH = 2 reduced [cytochrome P450] + NADP(+) + H(+)</text>
        <dbReference type="Rhea" id="RHEA:24040"/>
        <dbReference type="Rhea" id="RHEA-COMP:14627"/>
        <dbReference type="Rhea" id="RHEA-COMP:14628"/>
        <dbReference type="ChEBI" id="CHEBI:15378"/>
        <dbReference type="ChEBI" id="CHEBI:55376"/>
        <dbReference type="ChEBI" id="CHEBI:57783"/>
        <dbReference type="ChEBI" id="CHEBI:58349"/>
        <dbReference type="ChEBI" id="CHEBI:60344"/>
        <dbReference type="EC" id="1.6.2.4"/>
    </reaction>
</comment>
<evidence type="ECO:0000256" key="3">
    <source>
        <dbReference type="ARBA" id="ARBA00022448"/>
    </source>
</evidence>
<accession>A0A0D1ZQN4</accession>
<dbReference type="FunFam" id="1.10.630.10:FF:000040">
    <property type="entry name" value="Bifunctional cytochrome P450/NADPH--P450 reductase"/>
    <property type="match status" value="1"/>
</dbReference>
<dbReference type="GO" id="GO:0070330">
    <property type="term" value="F:aromatase activity"/>
    <property type="evidence" value="ECO:0007669"/>
    <property type="project" value="UniProtKB-UniRule"/>
</dbReference>
<keyword evidence="3 16" id="KW-0813">Transport</keyword>
<dbReference type="InterPro" id="IPR003097">
    <property type="entry name" value="CysJ-like_FAD-binding"/>
</dbReference>
<comment type="similarity">
    <text evidence="2 16">In the N-terminal section; belongs to the cytochrome P450 family.</text>
</comment>
<keyword evidence="10 16" id="KW-0249">Electron transport</keyword>
<dbReference type="GO" id="GO:0003958">
    <property type="term" value="F:NADPH-hemoprotein reductase activity"/>
    <property type="evidence" value="ECO:0007669"/>
    <property type="project" value="UniProtKB-UniRule"/>
</dbReference>
<dbReference type="Pfam" id="PF00067">
    <property type="entry name" value="p450"/>
    <property type="match status" value="1"/>
</dbReference>
<keyword evidence="7 16" id="KW-0479">Metal-binding</keyword>
<sequence length="1058" mass="117015">MTTPIPQPPPLPVLGNVKDIDPNDPQGSFGRLTDTYGEIYKLSFFGRDRYVINSVELNDEICDDKRFCKAVAGPVERIRKGVGDGLFTAYLGEHNWDVAHRTLVPAFGPIGIHDMFDEMLDIATQLISKWARVGPEARIHVTDDYTRLTLDSIALCAMGKRFNSFYSESLHPFVDAMVRFLVEAGKQGSRTRLESWWNPEPERQFLRDIEFMKGVAKEVIDHRRANPVEKKDLLNAMLFGKDPKTKERLTDQSIMNNMITFLIAGHETTSGLLSFTTFYLLRSPDALEKARKEVDTVLGTGPIRVDHLTKFPYLEAVLRESLRLMPTAPAFSRIPLPGNTEPVVIGGGKYLLPPDASFICHLPSIHRDPKVWGDDAKEFKPERMYGENFTKLPPAAWKPFGNGVRACIGRPFAWQEALMALALILQNFDLKLDDPSYQLHLKSTLTIKPDELYVHASLREGIDALNIERKLYDGTSSSSKQPSGSTAFAPTLASGKPMLVLYGSNSGTCEGLSQNLAKAAASRGFTATIKPLDDAVDKLPTDRPVIVITASYEGNPPDNANDFVEWLEKVDAQSLKNVHFAVFGCGHHDWVATYQKVPKLIDSELARKGAKQIAERGQSDVAQGQVFDDFDSWQDQKLWPVLAAGSTPDQAFDGLDVEINTSARASHLRQTVYDALVLRNEVLSAPGTPEKRLTEFKLPSNLTYEAGDYLALLPINTQSTIARVLRHFGLPWDATMKLAKGAHTTIPTEVSLSVANVLSAYLELNSPASRKNLTVLAHYSKEGTFNEPLTPGPNSVLSVLELLEQHPDIKLPFPVFLSMLPPMRIRQYSISSSPLTDPAKARIVYSVVTNSNSADADAPHLGVATNYLKGLSAGTAVQLMIKKSHATFHLPPDLKTPVMMICAGTGLAPFLGFVEERAARIAAARKTNPSVEIGPSLLFIGCRHPDHDRLYGEQLEQWEKDGVVELFYAFSRDAAKSKGAKYAQDRLWVEREVVGDLFAQGARAYICGSAALGRGISDVVVKMVIEREEKKGKSVSEADAKKWWEGLRGARYAVDVFD</sequence>
<dbReference type="PROSITE" id="PS00086">
    <property type="entry name" value="CYTOCHROME_P450"/>
    <property type="match status" value="1"/>
</dbReference>
<proteinExistence type="inferred from homology"/>